<sequence>MRFQDESCWEVTDVSDPRVRAAGRLYERTLDPDERIPWEWIERGIGNPTGRTAGWKRHLILAEVGDALAGYAYGAFIPGYGGYLCYLGVDEACRGAGVGTKLFAAFFERVAADAAATGEPLPFVVWESHRPAAEPDLWAARVRLFDKVGGLWVKGVEFQTPNFAGEAGPVALQLFVKPVDRPAATFTAERLWGVVEGLYERVYRIDPGEPLFEQTVRADVRPVLVPAREADGVEV</sequence>
<dbReference type="InterPro" id="IPR016181">
    <property type="entry name" value="Acyl_CoA_acyltransferase"/>
</dbReference>
<dbReference type="EMBL" id="CP036273">
    <property type="protein sequence ID" value="QDU19121.1"/>
    <property type="molecule type" value="Genomic_DNA"/>
</dbReference>
<evidence type="ECO:0000259" key="1">
    <source>
        <dbReference type="PROSITE" id="PS51186"/>
    </source>
</evidence>
<dbReference type="CDD" id="cd04301">
    <property type="entry name" value="NAT_SF"/>
    <property type="match status" value="1"/>
</dbReference>
<dbReference type="RefSeq" id="WP_202920675.1">
    <property type="nucleotide sequence ID" value="NZ_CP036273.1"/>
</dbReference>
<proteinExistence type="predicted"/>
<dbReference type="Gene3D" id="3.40.630.30">
    <property type="match status" value="1"/>
</dbReference>
<dbReference type="PROSITE" id="PS51186">
    <property type="entry name" value="GNAT"/>
    <property type="match status" value="1"/>
</dbReference>
<dbReference type="GO" id="GO:0016747">
    <property type="term" value="F:acyltransferase activity, transferring groups other than amino-acyl groups"/>
    <property type="evidence" value="ECO:0007669"/>
    <property type="project" value="InterPro"/>
</dbReference>
<feature type="domain" description="N-acetyltransferase" evidence="1">
    <location>
        <begin position="12"/>
        <end position="177"/>
    </location>
</feature>
<dbReference type="Pfam" id="PF00583">
    <property type="entry name" value="Acetyltransf_1"/>
    <property type="match status" value="1"/>
</dbReference>
<dbReference type="InterPro" id="IPR000182">
    <property type="entry name" value="GNAT_dom"/>
</dbReference>
<reference evidence="2 3" key="1">
    <citation type="submission" date="2019-02" db="EMBL/GenBank/DDBJ databases">
        <title>Deep-cultivation of Planctomycetes and their phenomic and genomic characterization uncovers novel biology.</title>
        <authorList>
            <person name="Wiegand S."/>
            <person name="Jogler M."/>
            <person name="Boedeker C."/>
            <person name="Pinto D."/>
            <person name="Vollmers J."/>
            <person name="Rivas-Marin E."/>
            <person name="Kohn T."/>
            <person name="Peeters S.H."/>
            <person name="Heuer A."/>
            <person name="Rast P."/>
            <person name="Oberbeckmann S."/>
            <person name="Bunk B."/>
            <person name="Jeske O."/>
            <person name="Meyerdierks A."/>
            <person name="Storesund J.E."/>
            <person name="Kallscheuer N."/>
            <person name="Luecker S."/>
            <person name="Lage O.M."/>
            <person name="Pohl T."/>
            <person name="Merkel B.J."/>
            <person name="Hornburger P."/>
            <person name="Mueller R.-W."/>
            <person name="Bruemmer F."/>
            <person name="Labrenz M."/>
            <person name="Spormann A.M."/>
            <person name="Op den Camp H."/>
            <person name="Overmann J."/>
            <person name="Amann R."/>
            <person name="Jetten M.S.M."/>
            <person name="Mascher T."/>
            <person name="Medema M.H."/>
            <person name="Devos D.P."/>
            <person name="Kaster A.-K."/>
            <person name="Ovreas L."/>
            <person name="Rohde M."/>
            <person name="Galperin M.Y."/>
            <person name="Jogler C."/>
        </authorList>
    </citation>
    <scope>NUCLEOTIDE SEQUENCE [LARGE SCALE GENOMIC DNA]</scope>
    <source>
        <strain evidence="2 3">ETA_A1</strain>
    </source>
</reference>
<dbReference type="Proteomes" id="UP000319576">
    <property type="component" value="Chromosome"/>
</dbReference>
<evidence type="ECO:0000313" key="2">
    <source>
        <dbReference type="EMBL" id="QDU19121.1"/>
    </source>
</evidence>
<accession>A0A517XNN5</accession>
<dbReference type="AlphaFoldDB" id="A0A517XNN5"/>
<gene>
    <name evidence="2" type="ORF">ETAA1_10250</name>
</gene>
<keyword evidence="3" id="KW-1185">Reference proteome</keyword>
<evidence type="ECO:0000313" key="3">
    <source>
        <dbReference type="Proteomes" id="UP000319576"/>
    </source>
</evidence>
<dbReference type="KEGG" id="uli:ETAA1_10250"/>
<organism evidence="2 3">
    <name type="scientific">Urbifossiella limnaea</name>
    <dbReference type="NCBI Taxonomy" id="2528023"/>
    <lineage>
        <taxon>Bacteria</taxon>
        <taxon>Pseudomonadati</taxon>
        <taxon>Planctomycetota</taxon>
        <taxon>Planctomycetia</taxon>
        <taxon>Gemmatales</taxon>
        <taxon>Gemmataceae</taxon>
        <taxon>Urbifossiella</taxon>
    </lineage>
</organism>
<protein>
    <recommendedName>
        <fullName evidence="1">N-acetyltransferase domain-containing protein</fullName>
    </recommendedName>
</protein>
<dbReference type="SUPFAM" id="SSF55729">
    <property type="entry name" value="Acyl-CoA N-acyltransferases (Nat)"/>
    <property type="match status" value="1"/>
</dbReference>
<name>A0A517XNN5_9BACT</name>